<sequence length="479" mass="52031">MAASAKRRLLREFPSALIDDAGCVFIGAGVSMGAGYPSWATLLREIGDELGVRSTDVHDLSALAQWSIQESGGATRVRSVIKEQIGVDHPVPSVLETIARLPTRHIWTTNYDRLIERAFASIRRPLDVVSAASDLALRITPGATRLYKMHGSIDRLDDVVISTDDYELFRKRRGAFLPLLQAHLTSMSMLFVGLSLTDPNIRHVLSLMRESFTEAPPEHFAIVRPPQREDFDTEAEHAARLAQHKLWAKDLRRYGLVAVEIDSYDEVPDLLQEIEREVAAHRVWVSGSWPLDDAGTEAARSYETASRIGREIAKLGRTLVSGSGFLVGPASIAGFLDQMREAGTWDVERRLIARPFPQPFGKGKADKDQWTSLRQELSRLSGVVVFVGGQKPGGVADGVLEEAKLAENAGCFLLPVGATGGAAAQISAGLLGSTLVAKGANAIRPTDQELAALSEPTASPKELARIVSEILKRVGPIKG</sequence>
<reference evidence="2 3" key="1">
    <citation type="submission" date="2020-08" db="EMBL/GenBank/DDBJ databases">
        <title>Genomic Encyclopedia of Type Strains, Phase IV (KMG-IV): sequencing the most valuable type-strain genomes for metagenomic binning, comparative biology and taxonomic classification.</title>
        <authorList>
            <person name="Goeker M."/>
        </authorList>
    </citation>
    <scope>NUCLEOTIDE SEQUENCE [LARGE SCALE GENOMIC DNA]</scope>
    <source>
        <strain evidence="2 3">DSM 100039</strain>
    </source>
</reference>
<keyword evidence="3" id="KW-1185">Reference proteome</keyword>
<proteinExistence type="predicted"/>
<comment type="caution">
    <text evidence="2">The sequence shown here is derived from an EMBL/GenBank/DDBJ whole genome shotgun (WGS) entry which is preliminary data.</text>
</comment>
<organism evidence="2 3">
    <name type="scientific">Mesorhizobium sangaii</name>
    <dbReference type="NCBI Taxonomy" id="505389"/>
    <lineage>
        <taxon>Bacteria</taxon>
        <taxon>Pseudomonadati</taxon>
        <taxon>Pseudomonadota</taxon>
        <taxon>Alphaproteobacteria</taxon>
        <taxon>Hyphomicrobiales</taxon>
        <taxon>Phyllobacteriaceae</taxon>
        <taxon>Mesorhizobium</taxon>
    </lineage>
</organism>
<gene>
    <name evidence="2" type="ORF">HNQ71_004556</name>
</gene>
<dbReference type="InterPro" id="IPR029035">
    <property type="entry name" value="DHS-like_NAD/FAD-binding_dom"/>
</dbReference>
<dbReference type="Pfam" id="PF13289">
    <property type="entry name" value="SIR2_2"/>
    <property type="match status" value="1"/>
</dbReference>
<evidence type="ECO:0000259" key="1">
    <source>
        <dbReference type="Pfam" id="PF18185"/>
    </source>
</evidence>
<dbReference type="AlphaFoldDB" id="A0A841PGT4"/>
<evidence type="ECO:0000313" key="3">
    <source>
        <dbReference type="Proteomes" id="UP000556329"/>
    </source>
</evidence>
<feature type="domain" description="NAD(+) hydrolase ThsA Sir2/TIR-associating SLOG" evidence="1">
    <location>
        <begin position="266"/>
        <end position="473"/>
    </location>
</feature>
<name>A0A841PGT4_9HYPH</name>
<evidence type="ECO:0000313" key="2">
    <source>
        <dbReference type="EMBL" id="MBB6411868.1"/>
    </source>
</evidence>
<dbReference type="EMBL" id="JACHEF010000004">
    <property type="protein sequence ID" value="MBB6411868.1"/>
    <property type="molecule type" value="Genomic_DNA"/>
</dbReference>
<dbReference type="RefSeq" id="WP_184874763.1">
    <property type="nucleotide sequence ID" value="NZ_JACHEF010000004.1"/>
</dbReference>
<accession>A0A841PGT4</accession>
<dbReference type="Proteomes" id="UP000556329">
    <property type="component" value="Unassembled WGS sequence"/>
</dbReference>
<dbReference type="InterPro" id="IPR041486">
    <property type="entry name" value="ThsA_STALD"/>
</dbReference>
<protein>
    <recommendedName>
        <fullName evidence="1">NAD(+) hydrolase ThsA Sir2/TIR-associating SLOG domain-containing protein</fullName>
    </recommendedName>
</protein>
<dbReference type="SUPFAM" id="SSF52467">
    <property type="entry name" value="DHS-like NAD/FAD-binding domain"/>
    <property type="match status" value="1"/>
</dbReference>
<dbReference type="Pfam" id="PF18185">
    <property type="entry name" value="STALD"/>
    <property type="match status" value="1"/>
</dbReference>